<accession>A0A417Y9Y2</accession>
<dbReference type="EMBL" id="QWEH01000024">
    <property type="protein sequence ID" value="RHW29493.1"/>
    <property type="molecule type" value="Genomic_DNA"/>
</dbReference>
<keyword evidence="2" id="KW-1185">Reference proteome</keyword>
<evidence type="ECO:0000313" key="2">
    <source>
        <dbReference type="Proteomes" id="UP000285456"/>
    </source>
</evidence>
<evidence type="ECO:0000313" key="1">
    <source>
        <dbReference type="EMBL" id="RHW29493.1"/>
    </source>
</evidence>
<dbReference type="RefSeq" id="WP_095313744.1">
    <property type="nucleotide sequence ID" value="NZ_JAMAWL010000003.1"/>
</dbReference>
<dbReference type="InterPro" id="IPR025365">
    <property type="entry name" value="DUF4269"/>
</dbReference>
<dbReference type="AlphaFoldDB" id="A0A417Y9Y2"/>
<gene>
    <name evidence="1" type="ORF">D1B32_21720</name>
</gene>
<dbReference type="Proteomes" id="UP000285456">
    <property type="component" value="Unassembled WGS sequence"/>
</dbReference>
<comment type="caution">
    <text evidence="1">The sequence shown here is derived from an EMBL/GenBank/DDBJ whole genome shotgun (WGS) entry which is preliminary data.</text>
</comment>
<proteinExistence type="predicted"/>
<organism evidence="1 2">
    <name type="scientific">Oceanobacillus profundus</name>
    <dbReference type="NCBI Taxonomy" id="372463"/>
    <lineage>
        <taxon>Bacteria</taxon>
        <taxon>Bacillati</taxon>
        <taxon>Bacillota</taxon>
        <taxon>Bacilli</taxon>
        <taxon>Bacillales</taxon>
        <taxon>Bacillaceae</taxon>
        <taxon>Oceanobacillus</taxon>
    </lineage>
</organism>
<dbReference type="OrthoDB" id="6402248at2"/>
<dbReference type="Pfam" id="PF14091">
    <property type="entry name" value="DUF4269"/>
    <property type="match status" value="1"/>
</dbReference>
<sequence length="176" mass="20550">MFHTICYLKQGNPRQQQAYKAIKQLNMMQDLIDYTPILCGTIPIGIDVKDSDLDIILEVNDFSDFKTRIIRLYGEHEGFTIKQIRIRDTPVIKTNFHYGGFEFELFGQSKAVYEQYAYLHMIVEHHLLKEVSKLREKVIHLKQQGIKTEPAFCEVLGIKGDPYERLIEMGREKGII</sequence>
<name>A0A417Y9Y2_9BACI</name>
<protein>
    <submittedName>
        <fullName evidence="1">DUF4269 domain-containing protein</fullName>
    </submittedName>
</protein>
<reference evidence="1 2" key="1">
    <citation type="journal article" date="2007" name="Int. J. Syst. Evol. Microbiol.">
        <title>Oceanobacillus profundus sp. nov., isolated from a deep-sea sediment core.</title>
        <authorList>
            <person name="Kim Y.G."/>
            <person name="Choi D.H."/>
            <person name="Hyun S."/>
            <person name="Cho B.C."/>
        </authorList>
    </citation>
    <scope>NUCLEOTIDE SEQUENCE [LARGE SCALE GENOMIC DNA]</scope>
    <source>
        <strain evidence="1 2">DSM 18246</strain>
    </source>
</reference>